<feature type="domain" description="Transthyretin/hydroxyisourate hydrolase" evidence="8">
    <location>
        <begin position="1"/>
        <end position="128"/>
    </location>
</feature>
<proteinExistence type="inferred from homology"/>
<evidence type="ECO:0000259" key="8">
    <source>
        <dbReference type="SMART" id="SM00095"/>
    </source>
</evidence>
<dbReference type="InterPro" id="IPR023418">
    <property type="entry name" value="Thyroxine_BS"/>
</dbReference>
<evidence type="ECO:0000256" key="6">
    <source>
        <dbReference type="ARBA" id="ARBA00022801"/>
    </source>
</evidence>
<dbReference type="SMART" id="SM00095">
    <property type="entry name" value="TR_THY"/>
    <property type="match status" value="1"/>
</dbReference>
<dbReference type="EC" id="3.5.2.17" evidence="7"/>
<comment type="caution">
    <text evidence="9">The sequence shown here is derived from an EMBL/GenBank/DDBJ whole genome shotgun (WGS) entry which is preliminary data.</text>
</comment>
<dbReference type="SUPFAM" id="SSF49472">
    <property type="entry name" value="Transthyretin (synonym: prealbumin)"/>
    <property type="match status" value="1"/>
</dbReference>
<dbReference type="NCBIfam" id="TIGR02962">
    <property type="entry name" value="hdxy_isourate"/>
    <property type="match status" value="1"/>
</dbReference>
<keyword evidence="10" id="KW-1185">Reference proteome</keyword>
<dbReference type="EMBL" id="LVVM01000989">
    <property type="protein sequence ID" value="OJA19551.1"/>
    <property type="molecule type" value="Genomic_DNA"/>
</dbReference>
<dbReference type="CDD" id="cd05822">
    <property type="entry name" value="TLP_HIUase"/>
    <property type="match status" value="1"/>
</dbReference>
<dbReference type="PROSITE" id="PS00768">
    <property type="entry name" value="TRANSTHYRETIN_1"/>
    <property type="match status" value="1"/>
</dbReference>
<evidence type="ECO:0000256" key="5">
    <source>
        <dbReference type="ARBA" id="ARBA00022631"/>
    </source>
</evidence>
<name>A0A1J8QFW2_9AGAM</name>
<evidence type="ECO:0000256" key="7">
    <source>
        <dbReference type="RuleBase" id="RU361270"/>
    </source>
</evidence>
<evidence type="ECO:0000256" key="4">
    <source>
        <dbReference type="ARBA" id="ARBA00011881"/>
    </source>
</evidence>
<evidence type="ECO:0000256" key="3">
    <source>
        <dbReference type="ARBA" id="ARBA00009850"/>
    </source>
</evidence>
<dbReference type="InterPro" id="IPR014306">
    <property type="entry name" value="Hydroxyisourate_hydrolase"/>
</dbReference>
<dbReference type="PANTHER" id="PTHR10395:SF7">
    <property type="entry name" value="5-HYDROXYISOURATE HYDROLASE"/>
    <property type="match status" value="1"/>
</dbReference>
<evidence type="ECO:0000313" key="9">
    <source>
        <dbReference type="EMBL" id="OJA19551.1"/>
    </source>
</evidence>
<protein>
    <recommendedName>
        <fullName evidence="7">5-hydroxyisourate hydrolase</fullName>
        <shortName evidence="7">HIU hydrolase</shortName>
        <shortName evidence="7">HIUHase</shortName>
        <ecNumber evidence="7">3.5.2.17</ecNumber>
    </recommendedName>
</protein>
<dbReference type="OrthoDB" id="10265230at2759"/>
<comment type="catalytic activity">
    <reaction evidence="1 7">
        <text>5-hydroxyisourate + H2O = 5-hydroxy-2-oxo-4-ureido-2,5-dihydro-1H-imidazole-5-carboxylate + H(+)</text>
        <dbReference type="Rhea" id="RHEA:23736"/>
        <dbReference type="ChEBI" id="CHEBI:15377"/>
        <dbReference type="ChEBI" id="CHEBI:15378"/>
        <dbReference type="ChEBI" id="CHEBI:18072"/>
        <dbReference type="ChEBI" id="CHEBI:58639"/>
        <dbReference type="EC" id="3.5.2.17"/>
    </reaction>
</comment>
<dbReference type="PANTHER" id="PTHR10395">
    <property type="entry name" value="URICASE AND TRANSTHYRETIN-RELATED"/>
    <property type="match status" value="1"/>
</dbReference>
<gene>
    <name evidence="9" type="primary">TRTHY</name>
    <name evidence="9" type="ORF">AZE42_01426</name>
</gene>
<evidence type="ECO:0000256" key="1">
    <source>
        <dbReference type="ARBA" id="ARBA00001043"/>
    </source>
</evidence>
<dbReference type="GO" id="GO:0033971">
    <property type="term" value="F:hydroxyisourate hydrolase activity"/>
    <property type="evidence" value="ECO:0007669"/>
    <property type="project" value="UniProtKB-EC"/>
</dbReference>
<organism evidence="9 10">
    <name type="scientific">Rhizopogon vesiculosus</name>
    <dbReference type="NCBI Taxonomy" id="180088"/>
    <lineage>
        <taxon>Eukaryota</taxon>
        <taxon>Fungi</taxon>
        <taxon>Dikarya</taxon>
        <taxon>Basidiomycota</taxon>
        <taxon>Agaricomycotina</taxon>
        <taxon>Agaricomycetes</taxon>
        <taxon>Agaricomycetidae</taxon>
        <taxon>Boletales</taxon>
        <taxon>Suillineae</taxon>
        <taxon>Rhizopogonaceae</taxon>
        <taxon>Rhizopogon</taxon>
    </lineage>
</organism>
<evidence type="ECO:0000256" key="2">
    <source>
        <dbReference type="ARBA" id="ARBA00002704"/>
    </source>
</evidence>
<reference evidence="9 10" key="1">
    <citation type="submission" date="2016-03" db="EMBL/GenBank/DDBJ databases">
        <title>Comparative genomics of the ectomycorrhizal sister species Rhizopogon vinicolor and Rhizopogon vesiculosus (Basidiomycota: Boletales) reveals a divergence of the mating type B locus.</title>
        <authorList>
            <person name="Mujic A.B."/>
            <person name="Kuo A."/>
            <person name="Tritt A."/>
            <person name="Lipzen A."/>
            <person name="Chen C."/>
            <person name="Johnson J."/>
            <person name="Sharma A."/>
            <person name="Barry K."/>
            <person name="Grigoriev I.V."/>
            <person name="Spatafora J.W."/>
        </authorList>
    </citation>
    <scope>NUCLEOTIDE SEQUENCE [LARGE SCALE GENOMIC DNA]</scope>
    <source>
        <strain evidence="9 10">AM-OR11-056</strain>
    </source>
</reference>
<dbReference type="InterPro" id="IPR023416">
    <property type="entry name" value="Transthyretin/HIU_hydrolase_d"/>
</dbReference>
<accession>A0A1J8QFW2</accession>
<dbReference type="GO" id="GO:0006144">
    <property type="term" value="P:purine nucleobase metabolic process"/>
    <property type="evidence" value="ECO:0007669"/>
    <property type="project" value="UniProtKB-KW"/>
</dbReference>
<dbReference type="Proteomes" id="UP000183567">
    <property type="component" value="Unassembled WGS sequence"/>
</dbReference>
<dbReference type="InterPro" id="IPR036817">
    <property type="entry name" value="Transthyretin/HIU_hydrolase_sf"/>
</dbReference>
<dbReference type="Pfam" id="PF00576">
    <property type="entry name" value="Transthyretin"/>
    <property type="match status" value="1"/>
</dbReference>
<comment type="subunit">
    <text evidence="4 7">Homotetramer.</text>
</comment>
<dbReference type="STRING" id="180088.A0A1J8QFW2"/>
<comment type="similarity">
    <text evidence="3 7">Belongs to the transthyretin family. 5-hydroxyisourate hydrolase subfamily.</text>
</comment>
<dbReference type="Gene3D" id="2.60.40.180">
    <property type="entry name" value="Transthyretin/hydroxyisourate hydrolase domain"/>
    <property type="match status" value="1"/>
</dbReference>
<comment type="function">
    <text evidence="2">Catalyzes the hydrolysis of 5-hydroxyisourate (HIU) to 2-oxo-4-hydroxy-4-carboxy-5-ureidoimidazoline (OHCU).</text>
</comment>
<keyword evidence="6 7" id="KW-0378">Hydrolase</keyword>
<dbReference type="AlphaFoldDB" id="A0A1J8QFW2"/>
<evidence type="ECO:0000313" key="10">
    <source>
        <dbReference type="Proteomes" id="UP000183567"/>
    </source>
</evidence>
<sequence>MSKGPITCHVLDVSTGRPAAGVDVNIQIYHKGQRGVDIFSPFALGVTDADGRCMNILPPRGSDEARLQHKELEAGLYKVVFKPKEYFEKTGRKCFYPWVEITFEVENPEEHYHIPLLISPYSFTTYRGS</sequence>
<dbReference type="PROSITE" id="PS00769">
    <property type="entry name" value="TRANSTHYRETIN_2"/>
    <property type="match status" value="1"/>
</dbReference>
<dbReference type="InterPro" id="IPR023419">
    <property type="entry name" value="Transthyretin_CS"/>
</dbReference>
<keyword evidence="5 7" id="KW-0659">Purine metabolism</keyword>